<dbReference type="InterPro" id="IPR051304">
    <property type="entry name" value="SCF_F-box_domain"/>
</dbReference>
<dbReference type="GO" id="GO:0016567">
    <property type="term" value="P:protein ubiquitination"/>
    <property type="evidence" value="ECO:0000318"/>
    <property type="project" value="GO_Central"/>
</dbReference>
<sequence>MNEKKTKKLYSCPKWADLPEELLLEISKCLEYSFQVGHFRAVCTSWRSAVPRPPHKRLYIVPKYNPSKNPHMTNIKYIARFVFRPELKEIPPSSSIPPTSFLIAVGKQYGGDGQSQLRLLNPITGSPIPISSTPSFPVEMNLNKFRITVLHQSSLSSIVDTNHYHRTCKVVHLCVPLQLSDGCNPKATAALRESGKLSIQTDRTGKVVLNELMDGLLRVHNQSKPVYHDVVKYKEKWFAVDQYGRGVMVDASLNVDLVTNPLFLPNRNGFSCNHKSYLVKLSWGAELFLVDRYLGQTNYDEQHAATSDDDTKEAVYDMAVRFRVYKLDEEEQCWKEATSLNDQVIFVGDDASFWSYCVSAKDLPGCKGNMIYFIDQFRKAEDGDLPDFWDPLKQEKDYSLGGLHIENAFLGPIACFPGYTDFFWPPPSWLS</sequence>
<reference evidence="2 3" key="1">
    <citation type="journal article" date="2014" name="Nat. Genet.">
        <title>Genome sequence of the hot pepper provides insights into the evolution of pungency in Capsicum species.</title>
        <authorList>
            <person name="Kim S."/>
            <person name="Park M."/>
            <person name="Yeom S.I."/>
            <person name="Kim Y.M."/>
            <person name="Lee J.M."/>
            <person name="Lee H.A."/>
            <person name="Seo E."/>
            <person name="Choi J."/>
            <person name="Cheong K."/>
            <person name="Kim K.T."/>
            <person name="Jung K."/>
            <person name="Lee G.W."/>
            <person name="Oh S.K."/>
            <person name="Bae C."/>
            <person name="Kim S.B."/>
            <person name="Lee H.Y."/>
            <person name="Kim S.Y."/>
            <person name="Kim M.S."/>
            <person name="Kang B.C."/>
            <person name="Jo Y.D."/>
            <person name="Yang H.B."/>
            <person name="Jeong H.J."/>
            <person name="Kang W.H."/>
            <person name="Kwon J.K."/>
            <person name="Shin C."/>
            <person name="Lim J.Y."/>
            <person name="Park J.H."/>
            <person name="Huh J.H."/>
            <person name="Kim J.S."/>
            <person name="Kim B.D."/>
            <person name="Cohen O."/>
            <person name="Paran I."/>
            <person name="Suh M.C."/>
            <person name="Lee S.B."/>
            <person name="Kim Y.K."/>
            <person name="Shin Y."/>
            <person name="Noh S.J."/>
            <person name="Park J."/>
            <person name="Seo Y.S."/>
            <person name="Kwon S.Y."/>
            <person name="Kim H.A."/>
            <person name="Park J.M."/>
            <person name="Kim H.J."/>
            <person name="Choi S.B."/>
            <person name="Bosland P.W."/>
            <person name="Reeves G."/>
            <person name="Jo S.H."/>
            <person name="Lee B.W."/>
            <person name="Cho H.T."/>
            <person name="Choi H.S."/>
            <person name="Lee M.S."/>
            <person name="Yu Y."/>
            <person name="Do Choi Y."/>
            <person name="Park B.S."/>
            <person name="van Deynze A."/>
            <person name="Ashrafi H."/>
            <person name="Hill T."/>
            <person name="Kim W.T."/>
            <person name="Pai H.S."/>
            <person name="Ahn H.K."/>
            <person name="Yeam I."/>
            <person name="Giovannoni J.J."/>
            <person name="Rose J.K."/>
            <person name="Sorensen I."/>
            <person name="Lee S.J."/>
            <person name="Kim R.W."/>
            <person name="Choi I.Y."/>
            <person name="Choi B.S."/>
            <person name="Lim J.S."/>
            <person name="Lee Y.H."/>
            <person name="Choi D."/>
        </authorList>
    </citation>
    <scope>NUCLEOTIDE SEQUENCE [LARGE SCALE GENOMIC DNA]</scope>
    <source>
        <strain evidence="3">cv. CM334</strain>
    </source>
</reference>
<reference evidence="2 3" key="2">
    <citation type="journal article" date="2017" name="Genome Biol.">
        <title>New reference genome sequences of hot pepper reveal the massive evolution of plant disease-resistance genes by retroduplication.</title>
        <authorList>
            <person name="Kim S."/>
            <person name="Park J."/>
            <person name="Yeom S.I."/>
            <person name="Kim Y.M."/>
            <person name="Seo E."/>
            <person name="Kim K.T."/>
            <person name="Kim M.S."/>
            <person name="Lee J.M."/>
            <person name="Cheong K."/>
            <person name="Shin H.S."/>
            <person name="Kim S.B."/>
            <person name="Han K."/>
            <person name="Lee J."/>
            <person name="Park M."/>
            <person name="Lee H.A."/>
            <person name="Lee H.Y."/>
            <person name="Lee Y."/>
            <person name="Oh S."/>
            <person name="Lee J.H."/>
            <person name="Choi E."/>
            <person name="Choi E."/>
            <person name="Lee S.E."/>
            <person name="Jeon J."/>
            <person name="Kim H."/>
            <person name="Choi G."/>
            <person name="Song H."/>
            <person name="Lee J."/>
            <person name="Lee S.C."/>
            <person name="Kwon J.K."/>
            <person name="Lee H.Y."/>
            <person name="Koo N."/>
            <person name="Hong Y."/>
            <person name="Kim R.W."/>
            <person name="Kang W.H."/>
            <person name="Huh J.H."/>
            <person name="Kang B.C."/>
            <person name="Yang T.J."/>
            <person name="Lee Y.H."/>
            <person name="Bennetzen J.L."/>
            <person name="Choi D."/>
        </authorList>
    </citation>
    <scope>NUCLEOTIDE SEQUENCE [LARGE SCALE GENOMIC DNA]</scope>
    <source>
        <strain evidence="3">cv. CM334</strain>
    </source>
</reference>
<dbReference type="Gene3D" id="1.20.1280.50">
    <property type="match status" value="1"/>
</dbReference>
<dbReference type="CDD" id="cd09917">
    <property type="entry name" value="F-box_SF"/>
    <property type="match status" value="1"/>
</dbReference>
<keyword evidence="3" id="KW-1185">Reference proteome</keyword>
<dbReference type="AlphaFoldDB" id="A0A2G3A9Z2"/>
<evidence type="ECO:0000259" key="1">
    <source>
        <dbReference type="SMART" id="SM00256"/>
    </source>
</evidence>
<feature type="domain" description="F-box" evidence="1">
    <location>
        <begin position="18"/>
        <end position="58"/>
    </location>
</feature>
<evidence type="ECO:0000313" key="2">
    <source>
        <dbReference type="EMBL" id="PHT91011.1"/>
    </source>
</evidence>
<dbReference type="InterPro" id="IPR036047">
    <property type="entry name" value="F-box-like_dom_sf"/>
</dbReference>
<dbReference type="EMBL" id="AYRZ02000002">
    <property type="protein sequence ID" value="PHT91011.1"/>
    <property type="molecule type" value="Genomic_DNA"/>
</dbReference>
<protein>
    <recommendedName>
        <fullName evidence="1">F-box domain-containing protein</fullName>
    </recommendedName>
</protein>
<dbReference type="InterPro" id="IPR005174">
    <property type="entry name" value="KIB1-4_b-propeller"/>
</dbReference>
<evidence type="ECO:0000313" key="3">
    <source>
        <dbReference type="Proteomes" id="UP000222542"/>
    </source>
</evidence>
<dbReference type="Pfam" id="PF03478">
    <property type="entry name" value="Beta-prop_KIB1-4"/>
    <property type="match status" value="1"/>
</dbReference>
<name>A0A2G3A9Z2_CAPAN</name>
<accession>A0A2G3A9Z2</accession>
<proteinExistence type="predicted"/>
<dbReference type="PANTHER" id="PTHR47123">
    <property type="entry name" value="F-BOX PROTEIN SKIP23"/>
    <property type="match status" value="1"/>
</dbReference>
<dbReference type="SMART" id="SM00256">
    <property type="entry name" value="FBOX"/>
    <property type="match status" value="1"/>
</dbReference>
<dbReference type="Pfam" id="PF00646">
    <property type="entry name" value="F-box"/>
    <property type="match status" value="1"/>
</dbReference>
<gene>
    <name evidence="2" type="ORF">T459_06124</name>
</gene>
<dbReference type="SUPFAM" id="SSF81383">
    <property type="entry name" value="F-box domain"/>
    <property type="match status" value="1"/>
</dbReference>
<dbReference type="Proteomes" id="UP000222542">
    <property type="component" value="Unassembled WGS sequence"/>
</dbReference>
<dbReference type="Gramene" id="PHT91011">
    <property type="protein sequence ID" value="PHT91011"/>
    <property type="gene ID" value="T459_06124"/>
</dbReference>
<organism evidence="2 3">
    <name type="scientific">Capsicum annuum</name>
    <name type="common">Capsicum pepper</name>
    <dbReference type="NCBI Taxonomy" id="4072"/>
    <lineage>
        <taxon>Eukaryota</taxon>
        <taxon>Viridiplantae</taxon>
        <taxon>Streptophyta</taxon>
        <taxon>Embryophyta</taxon>
        <taxon>Tracheophyta</taxon>
        <taxon>Spermatophyta</taxon>
        <taxon>Magnoliopsida</taxon>
        <taxon>eudicotyledons</taxon>
        <taxon>Gunneridae</taxon>
        <taxon>Pentapetalae</taxon>
        <taxon>asterids</taxon>
        <taxon>lamiids</taxon>
        <taxon>Solanales</taxon>
        <taxon>Solanaceae</taxon>
        <taxon>Solanoideae</taxon>
        <taxon>Capsiceae</taxon>
        <taxon>Capsicum</taxon>
    </lineage>
</organism>
<comment type="caution">
    <text evidence="2">The sequence shown here is derived from an EMBL/GenBank/DDBJ whole genome shotgun (WGS) entry which is preliminary data.</text>
</comment>
<dbReference type="STRING" id="4072.A0A2G3A9Z2"/>
<dbReference type="OMA" id="FQVGHFR"/>
<dbReference type="InterPro" id="IPR001810">
    <property type="entry name" value="F-box_dom"/>
</dbReference>
<dbReference type="PANTHER" id="PTHR47123:SF11">
    <property type="entry name" value="F-BOX PROTEIN SKIP23-LIKE"/>
    <property type="match status" value="1"/>
</dbReference>